<dbReference type="Proteomes" id="UP000004047">
    <property type="component" value="Unassembled WGS sequence"/>
</dbReference>
<gene>
    <name evidence="1" type="ORF">MICAK_190017</name>
</gene>
<dbReference type="HOGENOM" id="CLU_2700594_0_0_3"/>
<comment type="caution">
    <text evidence="1">The sequence shown here is derived from an EMBL/GenBank/DDBJ whole genome shotgun (WGS) entry which is preliminary data.</text>
</comment>
<accession>I4IN78</accession>
<proteinExistence type="predicted"/>
<organism evidence="1 2">
    <name type="scientific">Microcystis aeruginosa PCC 9701</name>
    <dbReference type="NCBI Taxonomy" id="721123"/>
    <lineage>
        <taxon>Bacteria</taxon>
        <taxon>Bacillati</taxon>
        <taxon>Cyanobacteriota</taxon>
        <taxon>Cyanophyceae</taxon>
        <taxon>Oscillatoriophycideae</taxon>
        <taxon>Chroococcales</taxon>
        <taxon>Microcystaceae</taxon>
        <taxon>Microcystis</taxon>
    </lineage>
</organism>
<reference evidence="1 2" key="1">
    <citation type="submission" date="2012-04" db="EMBL/GenBank/DDBJ databases">
        <authorList>
            <person name="Genoscope - CEA"/>
        </authorList>
    </citation>
    <scope>NUCLEOTIDE SEQUENCE [LARGE SCALE GENOMIC DNA]</scope>
    <source>
        <strain evidence="1 2">9701</strain>
    </source>
</reference>
<sequence length="79" mass="9024">MLIVLHDRFGRATLDNSQQILLSNLPFKEGTKLNINIEVVEEDIAGSSSDFETLLENTQGIWTKGDGLEYQQKIREEWS</sequence>
<name>I4IN78_MICAE</name>
<dbReference type="AlphaFoldDB" id="I4IN78"/>
<protein>
    <submittedName>
        <fullName evidence="1">Uncharacterized protein</fullName>
    </submittedName>
</protein>
<dbReference type="RefSeq" id="WP_002800498.1">
    <property type="nucleotide sequence ID" value="NZ_CAIQ01000101.1"/>
</dbReference>
<evidence type="ECO:0000313" key="1">
    <source>
        <dbReference type="EMBL" id="CCI35752.1"/>
    </source>
</evidence>
<evidence type="ECO:0000313" key="2">
    <source>
        <dbReference type="Proteomes" id="UP000004047"/>
    </source>
</evidence>
<dbReference type="EMBL" id="CAIQ01000101">
    <property type="protein sequence ID" value="CCI35752.1"/>
    <property type="molecule type" value="Genomic_DNA"/>
</dbReference>